<feature type="compositionally biased region" description="Basic and acidic residues" evidence="1">
    <location>
        <begin position="150"/>
        <end position="174"/>
    </location>
</feature>
<accession>A0A6P8Y3R5</accession>
<dbReference type="OrthoDB" id="10550716at2759"/>
<feature type="compositionally biased region" description="Low complexity" evidence="1">
    <location>
        <begin position="138"/>
        <end position="148"/>
    </location>
</feature>
<dbReference type="AlphaFoldDB" id="A0A6P8Y3R5"/>
<keyword evidence="2" id="KW-1185">Reference proteome</keyword>
<dbReference type="Proteomes" id="UP000515158">
    <property type="component" value="Unplaced"/>
</dbReference>
<gene>
    <name evidence="3" type="primary">LOC117639438</name>
</gene>
<dbReference type="RefSeq" id="XP_034230980.1">
    <property type="nucleotide sequence ID" value="XM_034375089.1"/>
</dbReference>
<proteinExistence type="predicted"/>
<dbReference type="GeneID" id="117639438"/>
<feature type="compositionally biased region" description="Acidic residues" evidence="1">
    <location>
        <begin position="384"/>
        <end position="395"/>
    </location>
</feature>
<evidence type="ECO:0000256" key="1">
    <source>
        <dbReference type="SAM" id="MobiDB-lite"/>
    </source>
</evidence>
<feature type="region of interest" description="Disordered" evidence="1">
    <location>
        <begin position="1"/>
        <end position="40"/>
    </location>
</feature>
<sequence>MVNAAGSKQDQSRHFGFKQKARSSASLIGEGTKRNIAEKTLTVSSRRLSRKDLFYGLHSSRNVQPVQSLKQKGASSKIPQQKARSSVLVNINTKKAMHPEEVQISRPLAGLMEVKNLKPQEGLEDDIDVEEVELSTENGNNEELNGNGFHHKENGHSVHPQAEKNEVPLEEKLQAEPFNGADVKSVLRLKSSRRNSTSSRSSSVSSARSLKQQLPTALQMEVSMDYDEREHMEPLIIEGTAEDLEVSMSVSHDDADDGVTTDSEAPVEVPVDNDEYEDESVGSEQASEAEVPKKVKSPKPPKAAKIGKSPKTKAELKVSHEKVKTPRARKGSKTAPKIFDEVDDYSDTNSVSKDDTESEDLNMKYQKSPSKRSKLTPPKLAPVDELEPEDKEEVEPAPRRSSRTRQTPQKYNSAQYVESYWDEDRLNNSDAPFSTAIRSVKGRRSLRKSRNISALNSSLHNESSPWDNEFKVLTPCGGGVSVHNVSVSDNVDISTPVKRKAEDENEEENDRGQKKMCVESTDLDNSSASQTSSFFSVITSPIMLLKNKLRGSYVSSSTPVKEQLADPQMDVTEPLDADNKDVEVAADAEKKDADVPEEASASPTSTVDAPEVQVNRNWCSIM</sequence>
<evidence type="ECO:0000313" key="2">
    <source>
        <dbReference type="Proteomes" id="UP000515158"/>
    </source>
</evidence>
<dbReference type="KEGG" id="tpal:117639438"/>
<feature type="compositionally biased region" description="Acidic residues" evidence="1">
    <location>
        <begin position="271"/>
        <end position="281"/>
    </location>
</feature>
<name>A0A6P8Y3R5_THRPL</name>
<organism evidence="3">
    <name type="scientific">Thrips palmi</name>
    <name type="common">Melon thrips</name>
    <dbReference type="NCBI Taxonomy" id="161013"/>
    <lineage>
        <taxon>Eukaryota</taxon>
        <taxon>Metazoa</taxon>
        <taxon>Ecdysozoa</taxon>
        <taxon>Arthropoda</taxon>
        <taxon>Hexapoda</taxon>
        <taxon>Insecta</taxon>
        <taxon>Pterygota</taxon>
        <taxon>Neoptera</taxon>
        <taxon>Paraneoptera</taxon>
        <taxon>Thysanoptera</taxon>
        <taxon>Terebrantia</taxon>
        <taxon>Thripoidea</taxon>
        <taxon>Thripidae</taxon>
        <taxon>Thrips</taxon>
    </lineage>
</organism>
<feature type="region of interest" description="Disordered" evidence="1">
    <location>
        <begin position="557"/>
        <end position="609"/>
    </location>
</feature>
<protein>
    <submittedName>
        <fullName evidence="3">Uncharacterized protein LOC117639438 isoform X1</fullName>
    </submittedName>
</protein>
<feature type="compositionally biased region" description="Basic and acidic residues" evidence="1">
    <location>
        <begin position="312"/>
        <end position="324"/>
    </location>
</feature>
<reference evidence="3" key="1">
    <citation type="submission" date="2025-08" db="UniProtKB">
        <authorList>
            <consortium name="RefSeq"/>
        </authorList>
    </citation>
    <scope>IDENTIFICATION</scope>
    <source>
        <tissue evidence="3">Total insect</tissue>
    </source>
</reference>
<evidence type="ECO:0000313" key="3">
    <source>
        <dbReference type="RefSeq" id="XP_034230980.1"/>
    </source>
</evidence>
<dbReference type="InParanoid" id="A0A6P8Y3R5"/>
<feature type="compositionally biased region" description="Basic and acidic residues" evidence="1">
    <location>
        <begin position="577"/>
        <end position="594"/>
    </location>
</feature>
<feature type="compositionally biased region" description="Low complexity" evidence="1">
    <location>
        <begin position="194"/>
        <end position="209"/>
    </location>
</feature>
<feature type="region of interest" description="Disordered" evidence="1">
    <location>
        <begin position="138"/>
        <end position="412"/>
    </location>
</feature>